<dbReference type="PROSITE" id="PS50005">
    <property type="entry name" value="TPR"/>
    <property type="match status" value="2"/>
</dbReference>
<dbReference type="CDD" id="cd03789">
    <property type="entry name" value="GT9_LPS_heptosyltransferase"/>
    <property type="match status" value="1"/>
</dbReference>
<evidence type="ECO:0000313" key="5">
    <source>
        <dbReference type="Proteomes" id="UP001597400"/>
    </source>
</evidence>
<dbReference type="InterPro" id="IPR002201">
    <property type="entry name" value="Glyco_trans_9"/>
</dbReference>
<dbReference type="RefSeq" id="WP_380930566.1">
    <property type="nucleotide sequence ID" value="NZ_JBHUGS010000003.1"/>
</dbReference>
<dbReference type="Pfam" id="PF01075">
    <property type="entry name" value="Glyco_transf_9"/>
    <property type="match status" value="1"/>
</dbReference>
<keyword evidence="2" id="KW-0808">Transferase</keyword>
<keyword evidence="5" id="KW-1185">Reference proteome</keyword>
<dbReference type="InterPro" id="IPR051199">
    <property type="entry name" value="LPS_LOS_Heptosyltrfase"/>
</dbReference>
<dbReference type="EMBL" id="JBHUGS010000003">
    <property type="protein sequence ID" value="MFD1951717.1"/>
    <property type="molecule type" value="Genomic_DNA"/>
</dbReference>
<proteinExistence type="predicted"/>
<comment type="caution">
    <text evidence="4">The sequence shown here is derived from an EMBL/GenBank/DDBJ whole genome shotgun (WGS) entry which is preliminary data.</text>
</comment>
<dbReference type="PANTHER" id="PTHR30160">
    <property type="entry name" value="TETRAACYLDISACCHARIDE 4'-KINASE-RELATED"/>
    <property type="match status" value="1"/>
</dbReference>
<evidence type="ECO:0000256" key="2">
    <source>
        <dbReference type="ARBA" id="ARBA00022679"/>
    </source>
</evidence>
<evidence type="ECO:0000256" key="3">
    <source>
        <dbReference type="PROSITE-ProRule" id="PRU00339"/>
    </source>
</evidence>
<evidence type="ECO:0000313" key="4">
    <source>
        <dbReference type="EMBL" id="MFD1951717.1"/>
    </source>
</evidence>
<sequence>MTRWLKRGSADAPAQIFVRHAQVACAEKRFRDAAALFVEALKIKPSNGPLHVQAGHMFKEAGDLVQAERHYDAARALMPGDADLALQLGHFYKTAGRLGAAVDSYQRALSIEPGLGAAEQELANMRRAGLGTLNEPGAYRAPTVDPFRGEDARHPFDPEVARSFATMAPAQLPRPFREMVRRSEPSQNLIQFGVRLNTYWGLLRVARGIEVVRGFCISTEPLTEVVAFVNGLPVHRGPMKGPYDLEYEPDRGRIHKYVFNIWIDFSAFVPGHYDLELRFLDSMMEWRTLGEPFVVEAPLREEDHPESDAIVNLPPGDGTLEERIAARPSAIHEAVRPNMLPEIGSILVMRVDQLGDMVASIPGILRLRELFPTAKLVGAVGPANVDLARSLNVFDDLVVVDFRESMELRTRVLSWEAQERLREQLAPFKFDIAIDLSQSLMSRSLLALSGAPFTYGFKDPNWPRLSAAVDDAFYDPKNRRESASHSTRIVTMIDRLAALLKTSAKVIKRTDLDRARLEQFGIGADERYAVLHTGARIIFSRWPHYSKLAERLHRDTDLKILLFTDRAKLLDELPEDIRGSDRFIVIDRQLPFDDFDAVLGFASVYVGNDSGPKHLASLRGVPVVSIHSARINWSEWGQEHTGVVITRKLPCAGCSIYHDVDDCGKDFTCITAITLDDVYGAVRRYV</sequence>
<feature type="repeat" description="TPR" evidence="3">
    <location>
        <begin position="82"/>
        <end position="115"/>
    </location>
</feature>
<keyword evidence="1" id="KW-0328">Glycosyltransferase</keyword>
<dbReference type="Gene3D" id="3.40.50.2000">
    <property type="entry name" value="Glycogen Phosphorylase B"/>
    <property type="match status" value="2"/>
</dbReference>
<gene>
    <name evidence="4" type="ORF">ACFSGX_13155</name>
</gene>
<organism evidence="4 5">
    <name type="scientific">Sphingomonas arantia</name>
    <dbReference type="NCBI Taxonomy" id="1460676"/>
    <lineage>
        <taxon>Bacteria</taxon>
        <taxon>Pseudomonadati</taxon>
        <taxon>Pseudomonadota</taxon>
        <taxon>Alphaproteobacteria</taxon>
        <taxon>Sphingomonadales</taxon>
        <taxon>Sphingomonadaceae</taxon>
        <taxon>Sphingomonas</taxon>
    </lineage>
</organism>
<dbReference type="InterPro" id="IPR011990">
    <property type="entry name" value="TPR-like_helical_dom_sf"/>
</dbReference>
<dbReference type="SMART" id="SM00028">
    <property type="entry name" value="TPR"/>
    <property type="match status" value="3"/>
</dbReference>
<dbReference type="SUPFAM" id="SSF53756">
    <property type="entry name" value="UDP-Glycosyltransferase/glycogen phosphorylase"/>
    <property type="match status" value="1"/>
</dbReference>
<dbReference type="Gene3D" id="1.25.40.10">
    <property type="entry name" value="Tetratricopeptide repeat domain"/>
    <property type="match status" value="2"/>
</dbReference>
<accession>A0ABW4U179</accession>
<feature type="repeat" description="TPR" evidence="3">
    <location>
        <begin position="14"/>
        <end position="47"/>
    </location>
</feature>
<name>A0ABW4U179_9SPHN</name>
<dbReference type="SUPFAM" id="SSF48452">
    <property type="entry name" value="TPR-like"/>
    <property type="match status" value="1"/>
</dbReference>
<reference evidence="5" key="1">
    <citation type="journal article" date="2019" name="Int. J. Syst. Evol. Microbiol.">
        <title>The Global Catalogue of Microorganisms (GCM) 10K type strain sequencing project: providing services to taxonomists for standard genome sequencing and annotation.</title>
        <authorList>
            <consortium name="The Broad Institute Genomics Platform"/>
            <consortium name="The Broad Institute Genome Sequencing Center for Infectious Disease"/>
            <person name="Wu L."/>
            <person name="Ma J."/>
        </authorList>
    </citation>
    <scope>NUCLEOTIDE SEQUENCE [LARGE SCALE GENOMIC DNA]</scope>
    <source>
        <strain evidence="5">CGMCC 1.12702</strain>
    </source>
</reference>
<protein>
    <submittedName>
        <fullName evidence="4">Glycosyltransferase family 9 protein</fullName>
    </submittedName>
</protein>
<dbReference type="InterPro" id="IPR019734">
    <property type="entry name" value="TPR_rpt"/>
</dbReference>
<keyword evidence="3" id="KW-0802">TPR repeat</keyword>
<dbReference type="Proteomes" id="UP001597400">
    <property type="component" value="Unassembled WGS sequence"/>
</dbReference>
<evidence type="ECO:0000256" key="1">
    <source>
        <dbReference type="ARBA" id="ARBA00022676"/>
    </source>
</evidence>